<gene>
    <name evidence="2" type="ORF">AKG95_14085</name>
</gene>
<name>A0A1S1U680_9BURK</name>
<comment type="caution">
    <text evidence="2">The sequence shown here is derived from an EMBL/GenBank/DDBJ whole genome shotgun (WGS) entry which is preliminary data.</text>
</comment>
<accession>A0A1S1U680</accession>
<proteinExistence type="predicted"/>
<reference evidence="2 3" key="1">
    <citation type="submission" date="2015-06" db="EMBL/GenBank/DDBJ databases">
        <title>Draft genome sequencing of a biphenyl-degrading bacterium, Janthinobacterium lividum MEG1.</title>
        <authorList>
            <person name="Shimodaira J."/>
            <person name="Hatta T."/>
        </authorList>
    </citation>
    <scope>NUCLEOTIDE SEQUENCE [LARGE SCALE GENOMIC DNA]</scope>
    <source>
        <strain evidence="2 3">MEG1</strain>
    </source>
</reference>
<dbReference type="Proteomes" id="UP000179840">
    <property type="component" value="Unassembled WGS sequence"/>
</dbReference>
<organism evidence="2 3">
    <name type="scientific">Janthinobacterium lividum</name>
    <dbReference type="NCBI Taxonomy" id="29581"/>
    <lineage>
        <taxon>Bacteria</taxon>
        <taxon>Pseudomonadati</taxon>
        <taxon>Pseudomonadota</taxon>
        <taxon>Betaproteobacteria</taxon>
        <taxon>Burkholderiales</taxon>
        <taxon>Oxalobacteraceae</taxon>
        <taxon>Janthinobacterium</taxon>
    </lineage>
</organism>
<evidence type="ECO:0000313" key="3">
    <source>
        <dbReference type="Proteomes" id="UP000179840"/>
    </source>
</evidence>
<dbReference type="EMBL" id="LFKP01000008">
    <property type="protein sequence ID" value="OHV95992.1"/>
    <property type="molecule type" value="Genomic_DNA"/>
</dbReference>
<keyword evidence="1" id="KW-0732">Signal</keyword>
<evidence type="ECO:0000313" key="2">
    <source>
        <dbReference type="EMBL" id="OHV95992.1"/>
    </source>
</evidence>
<dbReference type="RefSeq" id="WP_071077464.1">
    <property type="nucleotide sequence ID" value="NZ_LFKP01000008.1"/>
</dbReference>
<protein>
    <submittedName>
        <fullName evidence="2">Uncharacterized protein</fullName>
    </submittedName>
</protein>
<feature type="chain" id="PRO_5010334916" evidence="1">
    <location>
        <begin position="20"/>
        <end position="149"/>
    </location>
</feature>
<evidence type="ECO:0000256" key="1">
    <source>
        <dbReference type="SAM" id="SignalP"/>
    </source>
</evidence>
<dbReference type="AlphaFoldDB" id="A0A1S1U680"/>
<sequence>MKTWILAGTLGVCALLANAQSLPDSQTVTIPGGRLHTIELPAHRHFMNAEDFSPFRGGYELSNGQVLYLRNTSSIGAIMYARIDDQEEHRIIATGRNSFVALDRQLAMRIDLRDDGSVGGEVLMRVPAEKLASGAIVPAHVQSMSLASR</sequence>
<feature type="signal peptide" evidence="1">
    <location>
        <begin position="1"/>
        <end position="19"/>
    </location>
</feature>